<keyword evidence="2" id="KW-1185">Reference proteome</keyword>
<comment type="caution">
    <text evidence="1">The sequence shown here is derived from an EMBL/GenBank/DDBJ whole genome shotgun (WGS) entry which is preliminary data.</text>
</comment>
<dbReference type="AlphaFoldDB" id="A0A1R1YLB0"/>
<organism evidence="1 2">
    <name type="scientific">Smittium culicis</name>
    <dbReference type="NCBI Taxonomy" id="133412"/>
    <lineage>
        <taxon>Eukaryota</taxon>
        <taxon>Fungi</taxon>
        <taxon>Fungi incertae sedis</taxon>
        <taxon>Zoopagomycota</taxon>
        <taxon>Kickxellomycotina</taxon>
        <taxon>Harpellomycetes</taxon>
        <taxon>Harpellales</taxon>
        <taxon>Legeriomycetaceae</taxon>
        <taxon>Smittium</taxon>
    </lineage>
</organism>
<reference evidence="2" key="1">
    <citation type="submission" date="2017-01" db="EMBL/GenBank/DDBJ databases">
        <authorList>
            <person name="Wang Y."/>
            <person name="White M."/>
            <person name="Kvist S."/>
            <person name="Moncalvo J.-M."/>
        </authorList>
    </citation>
    <scope>NUCLEOTIDE SEQUENCE [LARGE SCALE GENOMIC DNA]</scope>
    <source>
        <strain evidence="2">ID-206-W2</strain>
    </source>
</reference>
<evidence type="ECO:0000313" key="2">
    <source>
        <dbReference type="Proteomes" id="UP000187429"/>
    </source>
</evidence>
<proteinExistence type="predicted"/>
<dbReference type="Proteomes" id="UP000187429">
    <property type="component" value="Unassembled WGS sequence"/>
</dbReference>
<name>A0A1R1YLB0_9FUNG</name>
<gene>
    <name evidence="1" type="ORF">AYI69_g2898</name>
</gene>
<accession>A0A1R1YLB0</accession>
<evidence type="ECO:0000313" key="1">
    <source>
        <dbReference type="EMBL" id="OMJ27650.1"/>
    </source>
</evidence>
<protein>
    <submittedName>
        <fullName evidence="1">Uncharacterized protein</fullName>
    </submittedName>
</protein>
<dbReference type="EMBL" id="LSSM01000895">
    <property type="protein sequence ID" value="OMJ27650.1"/>
    <property type="molecule type" value="Genomic_DNA"/>
</dbReference>
<sequence length="143" mass="16315">MISSFKPKAKNTICIGGTPFKSGCTPNEFKADIDTIIEEILDKAIEFAEIVNYSDEYKFITLPSNDRLSLWEVAQKSYEILSNIGDVIDITSLKHTKFNSYPSNSIKFILKTKKDSENTNIINVHNIKVTLMWNEGKLKMYLL</sequence>